<evidence type="ECO:0000256" key="8">
    <source>
        <dbReference type="SAM" id="MobiDB-lite"/>
    </source>
</evidence>
<protein>
    <recommendedName>
        <fullName evidence="7">Phosphatidylglycerol--prolipoprotein diacylglyceryl transferase</fullName>
        <ecNumber evidence="7">2.5.1.145</ecNumber>
    </recommendedName>
</protein>
<feature type="compositionally biased region" description="Acidic residues" evidence="8">
    <location>
        <begin position="455"/>
        <end position="464"/>
    </location>
</feature>
<feature type="transmembrane region" description="Helical" evidence="7">
    <location>
        <begin position="260"/>
        <end position="277"/>
    </location>
</feature>
<dbReference type="EC" id="2.5.1.145" evidence="7"/>
<dbReference type="GO" id="GO:0042158">
    <property type="term" value="P:lipoprotein biosynthetic process"/>
    <property type="evidence" value="ECO:0007669"/>
    <property type="project" value="UniProtKB-UniRule"/>
</dbReference>
<accession>A0A9X3XAB5</accession>
<feature type="region of interest" description="Disordered" evidence="8">
    <location>
        <begin position="426"/>
        <end position="503"/>
    </location>
</feature>
<comment type="subcellular location">
    <subcellularLocation>
        <location evidence="7">Cell membrane</location>
        <topology evidence="7">Multi-pass membrane protein</topology>
    </subcellularLocation>
</comment>
<dbReference type="InterPro" id="IPR001640">
    <property type="entry name" value="Lgt"/>
</dbReference>
<feature type="transmembrane region" description="Helical" evidence="7">
    <location>
        <begin position="352"/>
        <end position="368"/>
    </location>
</feature>
<dbReference type="HAMAP" id="MF_01147">
    <property type="entry name" value="Lgt"/>
    <property type="match status" value="1"/>
</dbReference>
<dbReference type="PANTHER" id="PTHR30589">
    <property type="entry name" value="PROLIPOPROTEIN DIACYLGLYCERYL TRANSFERASE"/>
    <property type="match status" value="1"/>
</dbReference>
<evidence type="ECO:0000313" key="9">
    <source>
        <dbReference type="EMBL" id="MDC3986639.1"/>
    </source>
</evidence>
<feature type="transmembrane region" description="Helical" evidence="7">
    <location>
        <begin position="323"/>
        <end position="340"/>
    </location>
</feature>
<feature type="compositionally biased region" description="Acidic residues" evidence="8">
    <location>
        <begin position="435"/>
        <end position="445"/>
    </location>
</feature>
<comment type="function">
    <text evidence="7">Catalyzes the transfer of the diacylglyceryl group from phosphatidylglycerol to the sulfhydryl group of the N-terminal cysteine of a prolipoprotein, the first step in the formation of mature lipoproteins.</text>
</comment>
<evidence type="ECO:0000256" key="3">
    <source>
        <dbReference type="ARBA" id="ARBA00022679"/>
    </source>
</evidence>
<organism evidence="9 10">
    <name type="scientific">Polyangium jinanense</name>
    <dbReference type="NCBI Taxonomy" id="2829994"/>
    <lineage>
        <taxon>Bacteria</taxon>
        <taxon>Pseudomonadati</taxon>
        <taxon>Myxococcota</taxon>
        <taxon>Polyangia</taxon>
        <taxon>Polyangiales</taxon>
        <taxon>Polyangiaceae</taxon>
        <taxon>Polyangium</taxon>
    </lineage>
</organism>
<dbReference type="AlphaFoldDB" id="A0A9X3XAB5"/>
<evidence type="ECO:0000256" key="7">
    <source>
        <dbReference type="HAMAP-Rule" id="MF_01147"/>
    </source>
</evidence>
<keyword evidence="10" id="KW-1185">Reference proteome</keyword>
<dbReference type="Pfam" id="PF01790">
    <property type="entry name" value="LGT"/>
    <property type="match status" value="1"/>
</dbReference>
<feature type="transmembrane region" description="Helical" evidence="7">
    <location>
        <begin position="43"/>
        <end position="61"/>
    </location>
</feature>
<sequence>MHPILFRVPLPRTTLPLLWVLCALAGIAAIVAIYQFVTKNRSFAIGAAVATAALGAAAFVFRASTVPVGPLPIYSYGVMLGLSLVVGWYLTLGLAERDGLPKELMANNYVVTAVAAVVGSRILYIVTNLNEFESFGAMLDVRKGGLVAYGGFLGGFVGSLVFLRRHGIPLLPWADVAVPSLASGLMITRVGCYLFGCDFGQPLEKTAPAWLQKLGTFPRWDPSLIETPSGAPGGSPAWIQHVKKHLIEDDATASLPVHPTQIYESLVGVTLLVILLVSRRYQKFRGQIFLIFTFAYGVGRFLLEMLRADDERGWIPPSLPEHILLPLALVLFGVGYVVGISKMVENPTMRRLSQILAFVPAVVLFLALRPESFGTSATIQLSTSQAVALSTGVAAAFAFSVYHHAALAHPEAAMAIPLPTLVDDEAEEKKAESNVADEDEDEDSEPAAAKKDAAAEADEDEDEAPREVKKKPAKKAQKAVAAKKTKKPVEEKRTSEPPPSEES</sequence>
<dbReference type="Proteomes" id="UP001151081">
    <property type="component" value="Unassembled WGS sequence"/>
</dbReference>
<comment type="caution">
    <text evidence="7">Lacks conserved residue(s) required for the propagation of feature annotation.</text>
</comment>
<feature type="transmembrane region" description="Helical" evidence="7">
    <location>
        <begin position="146"/>
        <end position="164"/>
    </location>
</feature>
<feature type="transmembrane region" description="Helical" evidence="7">
    <location>
        <begin position="17"/>
        <end position="36"/>
    </location>
</feature>
<evidence type="ECO:0000256" key="2">
    <source>
        <dbReference type="ARBA" id="ARBA00022475"/>
    </source>
</evidence>
<keyword evidence="5 7" id="KW-1133">Transmembrane helix</keyword>
<comment type="similarity">
    <text evidence="1 7">Belongs to the Lgt family.</text>
</comment>
<keyword evidence="6 7" id="KW-0472">Membrane</keyword>
<feature type="transmembrane region" description="Helical" evidence="7">
    <location>
        <begin position="176"/>
        <end position="196"/>
    </location>
</feature>
<feature type="compositionally biased region" description="Basic residues" evidence="8">
    <location>
        <begin position="468"/>
        <end position="486"/>
    </location>
</feature>
<comment type="caution">
    <text evidence="9">The sequence shown here is derived from an EMBL/GenBank/DDBJ whole genome shotgun (WGS) entry which is preliminary data.</text>
</comment>
<gene>
    <name evidence="7" type="primary">lgt</name>
    <name evidence="9" type="ORF">KEG57_39550</name>
</gene>
<feature type="transmembrane region" description="Helical" evidence="7">
    <location>
        <begin position="284"/>
        <end position="303"/>
    </location>
</feature>
<comment type="catalytic activity">
    <reaction evidence="7">
        <text>L-cysteinyl-[prolipoprotein] + a 1,2-diacyl-sn-glycero-3-phospho-(1'-sn-glycerol) = an S-1,2-diacyl-sn-glyceryl-L-cysteinyl-[prolipoprotein] + sn-glycerol 1-phosphate + H(+)</text>
        <dbReference type="Rhea" id="RHEA:56712"/>
        <dbReference type="Rhea" id="RHEA-COMP:14679"/>
        <dbReference type="Rhea" id="RHEA-COMP:14680"/>
        <dbReference type="ChEBI" id="CHEBI:15378"/>
        <dbReference type="ChEBI" id="CHEBI:29950"/>
        <dbReference type="ChEBI" id="CHEBI:57685"/>
        <dbReference type="ChEBI" id="CHEBI:64716"/>
        <dbReference type="ChEBI" id="CHEBI:140658"/>
        <dbReference type="EC" id="2.5.1.145"/>
    </reaction>
</comment>
<keyword evidence="4 7" id="KW-0812">Transmembrane</keyword>
<keyword evidence="3 7" id="KW-0808">Transferase</keyword>
<evidence type="ECO:0000256" key="6">
    <source>
        <dbReference type="ARBA" id="ARBA00023136"/>
    </source>
</evidence>
<dbReference type="RefSeq" id="WP_272425829.1">
    <property type="nucleotide sequence ID" value="NZ_JAGTJJ010000041.1"/>
</dbReference>
<evidence type="ECO:0000256" key="1">
    <source>
        <dbReference type="ARBA" id="ARBA00007150"/>
    </source>
</evidence>
<feature type="binding site" evidence="7">
    <location>
        <position position="189"/>
    </location>
    <ligand>
        <name>a 1,2-diacyl-sn-glycero-3-phospho-(1'-sn-glycerol)</name>
        <dbReference type="ChEBI" id="CHEBI:64716"/>
    </ligand>
</feature>
<feature type="transmembrane region" description="Helical" evidence="7">
    <location>
        <begin position="73"/>
        <end position="94"/>
    </location>
</feature>
<keyword evidence="9" id="KW-0328">Glycosyltransferase</keyword>
<feature type="transmembrane region" description="Helical" evidence="7">
    <location>
        <begin position="106"/>
        <end position="126"/>
    </location>
</feature>
<dbReference type="PANTHER" id="PTHR30589:SF0">
    <property type="entry name" value="PHOSPHATIDYLGLYCEROL--PROLIPOPROTEIN DIACYLGLYCERYL TRANSFERASE"/>
    <property type="match status" value="1"/>
</dbReference>
<dbReference type="GO" id="GO:0008961">
    <property type="term" value="F:phosphatidylglycerol-prolipoprotein diacylglyceryl transferase activity"/>
    <property type="evidence" value="ECO:0007669"/>
    <property type="project" value="UniProtKB-UniRule"/>
</dbReference>
<evidence type="ECO:0000256" key="5">
    <source>
        <dbReference type="ARBA" id="ARBA00022989"/>
    </source>
</evidence>
<comment type="pathway">
    <text evidence="7">Protein modification; lipoprotein biosynthesis (diacylglyceryl transfer).</text>
</comment>
<name>A0A9X3XAB5_9BACT</name>
<keyword evidence="2 7" id="KW-1003">Cell membrane</keyword>
<proteinExistence type="inferred from homology"/>
<evidence type="ECO:0000313" key="10">
    <source>
        <dbReference type="Proteomes" id="UP001151081"/>
    </source>
</evidence>
<dbReference type="GO" id="GO:0005886">
    <property type="term" value="C:plasma membrane"/>
    <property type="evidence" value="ECO:0007669"/>
    <property type="project" value="UniProtKB-SubCell"/>
</dbReference>
<reference evidence="9 10" key="1">
    <citation type="submission" date="2021-04" db="EMBL/GenBank/DDBJ databases">
        <title>Genome analysis of Polyangium sp.</title>
        <authorList>
            <person name="Li Y."/>
            <person name="Wang J."/>
        </authorList>
    </citation>
    <scope>NUCLEOTIDE SEQUENCE [LARGE SCALE GENOMIC DNA]</scope>
    <source>
        <strain evidence="9 10">SDU14</strain>
    </source>
</reference>
<dbReference type="EMBL" id="JAGTJJ010000041">
    <property type="protein sequence ID" value="MDC3986639.1"/>
    <property type="molecule type" value="Genomic_DNA"/>
</dbReference>
<evidence type="ECO:0000256" key="4">
    <source>
        <dbReference type="ARBA" id="ARBA00022692"/>
    </source>
</evidence>